<dbReference type="PANTHER" id="PTHR46630">
    <property type="entry name" value="TETRATRICOPEPTIDE REPEAT PROTEIN 29"/>
    <property type="match status" value="1"/>
</dbReference>
<accession>A0A3S5AQD9</accession>
<dbReference type="OrthoDB" id="626167at2759"/>
<keyword evidence="3" id="KW-0677">Repeat</keyword>
<evidence type="ECO:0000313" key="6">
    <source>
        <dbReference type="Proteomes" id="UP000784294"/>
    </source>
</evidence>
<sequence>MSIKMLKSGCHEAFTELFSLVKEEEMRRIEAGRDSFLWMITPLVEQHAKLGQICSGLIEIERLARSGRLEESFVGYLRLAANLYYDANNSEDFWLVRHFLTKCVEKVTQALQRAEFTFHRSNTDQSHDENQDLGGLQKVYETLGKRYAESYYLLGHFLLETGDYKESVMHMKLLLQFIGANQKWATPTLLAYGKIRRENEG</sequence>
<comment type="caution">
    <text evidence="5">The sequence shown here is derived from an EMBL/GenBank/DDBJ whole genome shotgun (WGS) entry which is preliminary data.</text>
</comment>
<evidence type="ECO:0000256" key="4">
    <source>
        <dbReference type="ARBA" id="ARBA00022803"/>
    </source>
</evidence>
<dbReference type="GO" id="GO:0003341">
    <property type="term" value="P:cilium movement"/>
    <property type="evidence" value="ECO:0007669"/>
    <property type="project" value="TreeGrafter"/>
</dbReference>
<dbReference type="EMBL" id="CAAALY010056607">
    <property type="protein sequence ID" value="VEL22474.1"/>
    <property type="molecule type" value="Genomic_DNA"/>
</dbReference>
<dbReference type="Proteomes" id="UP000784294">
    <property type="component" value="Unassembled WGS sequence"/>
</dbReference>
<evidence type="ECO:0000256" key="2">
    <source>
        <dbReference type="ARBA" id="ARBA00022490"/>
    </source>
</evidence>
<dbReference type="AlphaFoldDB" id="A0A3S5AQD9"/>
<gene>
    <name evidence="5" type="ORF">PXEA_LOCUS15914</name>
</gene>
<protein>
    <submittedName>
        <fullName evidence="5">Uncharacterized protein</fullName>
    </submittedName>
</protein>
<organism evidence="5 6">
    <name type="scientific">Protopolystoma xenopodis</name>
    <dbReference type="NCBI Taxonomy" id="117903"/>
    <lineage>
        <taxon>Eukaryota</taxon>
        <taxon>Metazoa</taxon>
        <taxon>Spiralia</taxon>
        <taxon>Lophotrochozoa</taxon>
        <taxon>Platyhelminthes</taxon>
        <taxon>Monogenea</taxon>
        <taxon>Polyopisthocotylea</taxon>
        <taxon>Polystomatidea</taxon>
        <taxon>Polystomatidae</taxon>
        <taxon>Protopolystoma</taxon>
    </lineage>
</organism>
<proteinExistence type="predicted"/>
<keyword evidence="6" id="KW-1185">Reference proteome</keyword>
<dbReference type="PANTHER" id="PTHR46630:SF1">
    <property type="entry name" value="TETRATRICOPEPTIDE REPEAT PROTEIN 29"/>
    <property type="match status" value="1"/>
</dbReference>
<keyword evidence="2" id="KW-0963">Cytoplasm</keyword>
<name>A0A3S5AQD9_9PLAT</name>
<dbReference type="GO" id="GO:0005929">
    <property type="term" value="C:cilium"/>
    <property type="evidence" value="ECO:0007669"/>
    <property type="project" value="TreeGrafter"/>
</dbReference>
<evidence type="ECO:0000256" key="3">
    <source>
        <dbReference type="ARBA" id="ARBA00022737"/>
    </source>
</evidence>
<reference evidence="5" key="1">
    <citation type="submission" date="2018-11" db="EMBL/GenBank/DDBJ databases">
        <authorList>
            <consortium name="Pathogen Informatics"/>
        </authorList>
    </citation>
    <scope>NUCLEOTIDE SEQUENCE</scope>
</reference>
<comment type="subcellular location">
    <subcellularLocation>
        <location evidence="1">Cytoplasm</location>
    </subcellularLocation>
</comment>
<dbReference type="GO" id="GO:0005737">
    <property type="term" value="C:cytoplasm"/>
    <property type="evidence" value="ECO:0007669"/>
    <property type="project" value="UniProtKB-SubCell"/>
</dbReference>
<keyword evidence="4" id="KW-0802">TPR repeat</keyword>
<evidence type="ECO:0000313" key="5">
    <source>
        <dbReference type="EMBL" id="VEL22474.1"/>
    </source>
</evidence>
<evidence type="ECO:0000256" key="1">
    <source>
        <dbReference type="ARBA" id="ARBA00004496"/>
    </source>
</evidence>
<dbReference type="InterPro" id="IPR051476">
    <property type="entry name" value="Bac_ResReg_Asp_Phosphatase"/>
</dbReference>